<evidence type="ECO:0000256" key="9">
    <source>
        <dbReference type="ARBA" id="ARBA00023136"/>
    </source>
</evidence>
<feature type="transmembrane region" description="Helical" evidence="12">
    <location>
        <begin position="273"/>
        <end position="289"/>
    </location>
</feature>
<dbReference type="GO" id="GO:0005886">
    <property type="term" value="C:plasma membrane"/>
    <property type="evidence" value="ECO:0007669"/>
    <property type="project" value="UniProtKB-SubCell"/>
</dbReference>
<keyword evidence="6 12" id="KW-0133">Cell shape</keyword>
<dbReference type="CDD" id="cd06852">
    <property type="entry name" value="GT_MraY"/>
    <property type="match status" value="1"/>
</dbReference>
<sequence length="364" mass="40393">MFYKLIYPLHDYFQGLEIIRFISFRAGLAAITAFLISVLVGSQVIKILKRRNVSEDTSKTDSETLKNLHSEKKNVPTMGGIIILIAIIISTLLWCDIFNIYILLVLFTAVWLGILGFFDDYIKLTQKHASGLTSGSKLFFQCGLGLIIGLILYFHFKDIDEGTKLVIPFFKGVRPDLGAFYVLMVMFFVVGMSNAVNITDGLDGLSIGCTVIAGMAFTLIAYIVGRIDFSSYLQVPYIAGAGELSIFCSALVGAGLGFMWFNCFPAQTFMGDVGSLPLGGILGIVAIIVKQELLIFFIGSIFIVEAVSVLLQVCVFKFTRKRLFLCAPIHHHFQFKGWPETKITMRFFIIAAIMALFSLITLKL</sequence>
<dbReference type="PROSITE" id="PS01348">
    <property type="entry name" value="MRAY_2"/>
    <property type="match status" value="1"/>
</dbReference>
<evidence type="ECO:0000256" key="12">
    <source>
        <dbReference type="HAMAP-Rule" id="MF_00038"/>
    </source>
</evidence>
<feature type="transmembrane region" description="Helical" evidence="12">
    <location>
        <begin position="295"/>
        <end position="316"/>
    </location>
</feature>
<evidence type="ECO:0000256" key="4">
    <source>
        <dbReference type="ARBA" id="ARBA00022679"/>
    </source>
</evidence>
<keyword evidence="3 12" id="KW-0132">Cell division</keyword>
<dbReference type="Proteomes" id="UP000030652">
    <property type="component" value="Unassembled WGS sequence"/>
</dbReference>
<dbReference type="GO" id="GO:0008963">
    <property type="term" value="F:phospho-N-acetylmuramoyl-pentapeptide-transferase activity"/>
    <property type="evidence" value="ECO:0007669"/>
    <property type="project" value="UniProtKB-UniRule"/>
</dbReference>
<dbReference type="InterPro" id="IPR018480">
    <property type="entry name" value="PNAcMuramoyl-5peptid_Trfase_CS"/>
</dbReference>
<evidence type="ECO:0000313" key="16">
    <source>
        <dbReference type="Proteomes" id="UP000030652"/>
    </source>
</evidence>
<keyword evidence="12" id="KW-1003">Cell membrane</keyword>
<feature type="transmembrane region" description="Helical" evidence="12">
    <location>
        <begin position="75"/>
        <end position="94"/>
    </location>
</feature>
<dbReference type="PANTHER" id="PTHR22926">
    <property type="entry name" value="PHOSPHO-N-ACETYLMURAMOYL-PENTAPEPTIDE-TRANSFERASE"/>
    <property type="match status" value="1"/>
</dbReference>
<dbReference type="AlphaFoldDB" id="A0A0B0EI87"/>
<keyword evidence="5 12" id="KW-0812">Transmembrane</keyword>
<feature type="transmembrane region" description="Helical" evidence="12">
    <location>
        <begin position="138"/>
        <end position="156"/>
    </location>
</feature>
<dbReference type="GO" id="GO:0051992">
    <property type="term" value="F:UDP-N-acetylmuramoyl-L-alanyl-D-glutamyl-meso-2,6-diaminopimelyl-D-alanyl-D-alanine:undecaprenyl-phosphate transferase activity"/>
    <property type="evidence" value="ECO:0007669"/>
    <property type="project" value="RHEA"/>
</dbReference>
<feature type="transmembrane region" description="Helical" evidence="12">
    <location>
        <begin position="205"/>
        <end position="225"/>
    </location>
</feature>
<dbReference type="InterPro" id="IPR000715">
    <property type="entry name" value="Glycosyl_transferase_4"/>
</dbReference>
<dbReference type="EMBL" id="JRYO01000092">
    <property type="protein sequence ID" value="KHE92777.1"/>
    <property type="molecule type" value="Genomic_DNA"/>
</dbReference>
<keyword evidence="7 12" id="KW-0573">Peptidoglycan synthesis</keyword>
<dbReference type="GO" id="GO:0009252">
    <property type="term" value="P:peptidoglycan biosynthetic process"/>
    <property type="evidence" value="ECO:0007669"/>
    <property type="project" value="UniProtKB-UniRule"/>
</dbReference>
<dbReference type="UniPathway" id="UPA00219"/>
<comment type="caution">
    <text evidence="15">The sequence shown here is derived from an EMBL/GenBank/DDBJ whole genome shotgun (WGS) entry which is preliminary data.</text>
</comment>
<feature type="transmembrane region" description="Helical" evidence="12">
    <location>
        <begin position="343"/>
        <end position="362"/>
    </location>
</feature>
<dbReference type="GO" id="GO:0008360">
    <property type="term" value="P:regulation of cell shape"/>
    <property type="evidence" value="ECO:0007669"/>
    <property type="project" value="UniProtKB-KW"/>
</dbReference>
<name>A0A0B0EI87_9BACT</name>
<dbReference type="NCBIfam" id="TIGR00445">
    <property type="entry name" value="mraY"/>
    <property type="match status" value="1"/>
</dbReference>
<evidence type="ECO:0000256" key="6">
    <source>
        <dbReference type="ARBA" id="ARBA00022960"/>
    </source>
</evidence>
<dbReference type="Pfam" id="PF00953">
    <property type="entry name" value="Glycos_transf_4"/>
    <property type="match status" value="1"/>
</dbReference>
<reference evidence="15 16" key="1">
    <citation type="submission" date="2014-10" db="EMBL/GenBank/DDBJ databases">
        <title>Draft genome of anammox bacterium scalindua brodae, obtained using differential coverage binning of sequence data from two enrichment reactors.</title>
        <authorList>
            <person name="Speth D.R."/>
            <person name="Russ L."/>
            <person name="Kartal B."/>
            <person name="Op den Camp H.J."/>
            <person name="Dutilh B.E."/>
            <person name="Jetten M.S."/>
        </authorList>
    </citation>
    <scope>NUCLEOTIDE SEQUENCE [LARGE SCALE GENOMIC DNA]</scope>
    <source>
        <strain evidence="15">RU1</strain>
    </source>
</reference>
<evidence type="ECO:0000256" key="2">
    <source>
        <dbReference type="ARBA" id="ARBA00005583"/>
    </source>
</evidence>
<comment type="pathway">
    <text evidence="12">Cell wall biogenesis; peptidoglycan biosynthesis.</text>
</comment>
<evidence type="ECO:0000256" key="11">
    <source>
        <dbReference type="ARBA" id="ARBA00023316"/>
    </source>
</evidence>
<comment type="subcellular location">
    <subcellularLocation>
        <location evidence="12">Cell membrane</location>
        <topology evidence="12">Multi-pass membrane protein</topology>
    </subcellularLocation>
    <subcellularLocation>
        <location evidence="1">Membrane</location>
        <topology evidence="1">Multi-pass membrane protein</topology>
    </subcellularLocation>
</comment>
<dbReference type="GO" id="GO:0046872">
    <property type="term" value="F:metal ion binding"/>
    <property type="evidence" value="ECO:0007669"/>
    <property type="project" value="UniProtKB-KW"/>
</dbReference>
<evidence type="ECO:0000313" key="15">
    <source>
        <dbReference type="EMBL" id="KHE92777.1"/>
    </source>
</evidence>
<keyword evidence="11 12" id="KW-0961">Cell wall biogenesis/degradation</keyword>
<evidence type="ECO:0000256" key="5">
    <source>
        <dbReference type="ARBA" id="ARBA00022692"/>
    </source>
</evidence>
<comment type="catalytic activity">
    <reaction evidence="12">
        <text>UDP-N-acetyl-alpha-D-muramoyl-L-alanyl-gamma-D-glutamyl-meso-2,6-diaminopimeloyl-D-alanyl-D-alanine + di-trans,octa-cis-undecaprenyl phosphate = di-trans,octa-cis-undecaprenyl diphospho-N-acetyl-alpha-D-muramoyl-L-alanyl-D-glutamyl-meso-2,6-diaminopimeloyl-D-alanyl-D-alanine + UMP</text>
        <dbReference type="Rhea" id="RHEA:28386"/>
        <dbReference type="ChEBI" id="CHEBI:57865"/>
        <dbReference type="ChEBI" id="CHEBI:60392"/>
        <dbReference type="ChEBI" id="CHEBI:61386"/>
        <dbReference type="ChEBI" id="CHEBI:61387"/>
        <dbReference type="EC" id="2.7.8.13"/>
    </reaction>
</comment>
<dbReference type="HAMAP" id="MF_00038">
    <property type="entry name" value="MraY"/>
    <property type="match status" value="1"/>
</dbReference>
<evidence type="ECO:0000256" key="8">
    <source>
        <dbReference type="ARBA" id="ARBA00022989"/>
    </source>
</evidence>
<protein>
    <recommendedName>
        <fullName evidence="12 13">Phospho-N-acetylmuramoyl-pentapeptide-transferase</fullName>
        <ecNumber evidence="12 13">2.7.8.13</ecNumber>
    </recommendedName>
    <alternativeName>
        <fullName evidence="12">UDP-MurNAc-pentapeptide phosphotransferase</fullName>
    </alternativeName>
</protein>
<keyword evidence="10 12" id="KW-0131">Cell cycle</keyword>
<dbReference type="EC" id="2.7.8.13" evidence="12 13"/>
<keyword evidence="8 12" id="KW-1133">Transmembrane helix</keyword>
<dbReference type="GO" id="GO:0051301">
    <property type="term" value="P:cell division"/>
    <property type="evidence" value="ECO:0007669"/>
    <property type="project" value="UniProtKB-KW"/>
</dbReference>
<dbReference type="eggNOG" id="COG0472">
    <property type="taxonomic scope" value="Bacteria"/>
</dbReference>
<feature type="binding site" evidence="14">
    <location>
        <position position="272"/>
    </location>
    <ligand>
        <name>Mg(2+)</name>
        <dbReference type="ChEBI" id="CHEBI:18420"/>
    </ligand>
</feature>
<dbReference type="PROSITE" id="PS01347">
    <property type="entry name" value="MRAY_1"/>
    <property type="match status" value="1"/>
</dbReference>
<gene>
    <name evidence="12 15" type="primary">mraY</name>
    <name evidence="15" type="ORF">SCABRO_01465</name>
</gene>
<evidence type="ECO:0000256" key="10">
    <source>
        <dbReference type="ARBA" id="ARBA00023306"/>
    </source>
</evidence>
<feature type="transmembrane region" description="Helical" evidence="12">
    <location>
        <begin position="237"/>
        <end position="261"/>
    </location>
</feature>
<keyword evidence="9 12" id="KW-0472">Membrane</keyword>
<dbReference type="PATRIC" id="fig|237368.3.peg.1606"/>
<accession>A0A0B0EI87</accession>
<evidence type="ECO:0000256" key="1">
    <source>
        <dbReference type="ARBA" id="ARBA00004141"/>
    </source>
</evidence>
<evidence type="ECO:0000256" key="13">
    <source>
        <dbReference type="NCBIfam" id="TIGR00445"/>
    </source>
</evidence>
<dbReference type="InterPro" id="IPR003524">
    <property type="entry name" value="PNAcMuramoyl-5peptid_Trfase"/>
</dbReference>
<comment type="function">
    <text evidence="12">Catalyzes the initial step of the lipid cycle reactions in the biosynthesis of the cell wall peptidoglycan: transfers peptidoglycan precursor phospho-MurNAc-pentapeptide from UDP-MurNAc-pentapeptide onto the lipid carrier undecaprenyl phosphate, yielding undecaprenyl-pyrophosphoryl-MurNAc-pentapeptide, known as lipid I.</text>
</comment>
<keyword evidence="12 14" id="KW-0479">Metal-binding</keyword>
<evidence type="ECO:0000256" key="7">
    <source>
        <dbReference type="ARBA" id="ARBA00022984"/>
    </source>
</evidence>
<evidence type="ECO:0000256" key="14">
    <source>
        <dbReference type="PIRSR" id="PIRSR600715-1"/>
    </source>
</evidence>
<keyword evidence="12 14" id="KW-0460">Magnesium</keyword>
<keyword evidence="4 12" id="KW-0808">Transferase</keyword>
<feature type="binding site" evidence="14">
    <location>
        <position position="197"/>
    </location>
    <ligand>
        <name>Mg(2+)</name>
        <dbReference type="ChEBI" id="CHEBI:18420"/>
    </ligand>
</feature>
<dbReference type="GO" id="GO:0071555">
    <property type="term" value="P:cell wall organization"/>
    <property type="evidence" value="ECO:0007669"/>
    <property type="project" value="UniProtKB-KW"/>
</dbReference>
<dbReference type="PANTHER" id="PTHR22926:SF5">
    <property type="entry name" value="PHOSPHO-N-ACETYLMURAMOYL-PENTAPEPTIDE-TRANSFERASE HOMOLOG"/>
    <property type="match status" value="1"/>
</dbReference>
<comment type="similarity">
    <text evidence="2 12">Belongs to the glycosyltransferase 4 family. MraY subfamily.</text>
</comment>
<proteinExistence type="inferred from homology"/>
<organism evidence="15 16">
    <name type="scientific">Candidatus Scalindua brodae</name>
    <dbReference type="NCBI Taxonomy" id="237368"/>
    <lineage>
        <taxon>Bacteria</taxon>
        <taxon>Pseudomonadati</taxon>
        <taxon>Planctomycetota</taxon>
        <taxon>Candidatus Brocadiia</taxon>
        <taxon>Candidatus Brocadiales</taxon>
        <taxon>Candidatus Scalinduaceae</taxon>
        <taxon>Candidatus Scalindua</taxon>
    </lineage>
</organism>
<feature type="transmembrane region" description="Helical" evidence="12">
    <location>
        <begin position="18"/>
        <end position="41"/>
    </location>
</feature>
<feature type="transmembrane region" description="Helical" evidence="12">
    <location>
        <begin position="100"/>
        <end position="118"/>
    </location>
</feature>
<comment type="cofactor">
    <cofactor evidence="12 14">
        <name>Mg(2+)</name>
        <dbReference type="ChEBI" id="CHEBI:18420"/>
    </cofactor>
</comment>
<evidence type="ECO:0000256" key="3">
    <source>
        <dbReference type="ARBA" id="ARBA00022618"/>
    </source>
</evidence>
<feature type="transmembrane region" description="Helical" evidence="12">
    <location>
        <begin position="178"/>
        <end position="198"/>
    </location>
</feature>